<evidence type="ECO:0000256" key="2">
    <source>
        <dbReference type="SAM" id="MobiDB-lite"/>
    </source>
</evidence>
<feature type="signal peptide" evidence="3">
    <location>
        <begin position="1"/>
        <end position="22"/>
    </location>
</feature>
<feature type="compositionally biased region" description="Polar residues" evidence="2">
    <location>
        <begin position="214"/>
        <end position="226"/>
    </location>
</feature>
<name>A0A7S3KZ60_9STRA</name>
<accession>A0A7S3KZ60</accession>
<feature type="coiled-coil region" evidence="1">
    <location>
        <begin position="69"/>
        <end position="103"/>
    </location>
</feature>
<feature type="coiled-coil region" evidence="1">
    <location>
        <begin position="141"/>
        <end position="171"/>
    </location>
</feature>
<feature type="chain" id="PRO_5030650112" evidence="3">
    <location>
        <begin position="23"/>
        <end position="268"/>
    </location>
</feature>
<reference evidence="4" key="1">
    <citation type="submission" date="2021-01" db="EMBL/GenBank/DDBJ databases">
        <authorList>
            <person name="Corre E."/>
            <person name="Pelletier E."/>
            <person name="Niang G."/>
            <person name="Scheremetjew M."/>
            <person name="Finn R."/>
            <person name="Kale V."/>
            <person name="Holt S."/>
            <person name="Cochrane G."/>
            <person name="Meng A."/>
            <person name="Brown T."/>
            <person name="Cohen L."/>
        </authorList>
    </citation>
    <scope>NUCLEOTIDE SEQUENCE</scope>
    <source>
        <strain evidence="4">CCMP127</strain>
    </source>
</reference>
<sequence>MTMTMVVTAMMTMMPTWWMIVAIDPPTVFPWLRSRLCSCHSCSGTPGCMVPVTAVVNVLGADPELYTPAVQDKMKMDRLKDENNRLKEDISRLTLAASEDKDEIVRLEGEVVLLTDKSTKEHISKSLLVLPRQTCFFEEQAAKLDAEKERLEKEVARLAEDDAEKDRLANESGLLLDRNKIFGGETFGGNAPTLAHSKIEKSQDDFASRDYSTDENNACMDNNRLGTNIGEIKRTTKGPPTHDQESPSYEQSDAMEAYYRHVGNRSGA</sequence>
<dbReference type="AlphaFoldDB" id="A0A7S3KZ60"/>
<evidence type="ECO:0000313" key="4">
    <source>
        <dbReference type="EMBL" id="CAE0403186.1"/>
    </source>
</evidence>
<keyword evidence="1" id="KW-0175">Coiled coil</keyword>
<protein>
    <submittedName>
        <fullName evidence="4">Uncharacterized protein</fullName>
    </submittedName>
</protein>
<dbReference type="EMBL" id="HBIM01001610">
    <property type="protein sequence ID" value="CAE0403186.1"/>
    <property type="molecule type" value="Transcribed_RNA"/>
</dbReference>
<proteinExistence type="predicted"/>
<keyword evidence="3" id="KW-0732">Signal</keyword>
<evidence type="ECO:0000256" key="1">
    <source>
        <dbReference type="SAM" id="Coils"/>
    </source>
</evidence>
<organism evidence="4">
    <name type="scientific">Amphora coffeiformis</name>
    <dbReference type="NCBI Taxonomy" id="265554"/>
    <lineage>
        <taxon>Eukaryota</taxon>
        <taxon>Sar</taxon>
        <taxon>Stramenopiles</taxon>
        <taxon>Ochrophyta</taxon>
        <taxon>Bacillariophyta</taxon>
        <taxon>Bacillariophyceae</taxon>
        <taxon>Bacillariophycidae</taxon>
        <taxon>Thalassiophysales</taxon>
        <taxon>Catenulaceae</taxon>
        <taxon>Amphora</taxon>
    </lineage>
</organism>
<feature type="region of interest" description="Disordered" evidence="2">
    <location>
        <begin position="205"/>
        <end position="255"/>
    </location>
</feature>
<evidence type="ECO:0000256" key="3">
    <source>
        <dbReference type="SAM" id="SignalP"/>
    </source>
</evidence>
<gene>
    <name evidence="4" type="ORF">ACOF00016_LOCUS1409</name>
</gene>